<dbReference type="AlphaFoldDB" id="A0A815GY32"/>
<dbReference type="EMBL" id="CAJNOT010002839">
    <property type="protein sequence ID" value="CAF1346661.1"/>
    <property type="molecule type" value="Genomic_DNA"/>
</dbReference>
<gene>
    <name evidence="2" type="ORF">ZHD862_LOCUS30335</name>
</gene>
<comment type="caution">
    <text evidence="2">The sequence shown here is derived from an EMBL/GenBank/DDBJ whole genome shotgun (WGS) entry which is preliminary data.</text>
</comment>
<sequence>MRWKISLLLIICHRLSLAIRIAVINNTIFDPINANYWLANLSNIVSRDLCICQCYAQSNCVTANYYGFYQECILFSAPLYLGHLHAMSISENTTVISLDNRSYVAVTTTYTTTSTTTTSTTTVANAACNISTSYILTYTTSPTAYQKQTYTYTAISTGMKKLEFGFKAVNSVKTWHLDDVSIIDKNASNSEKLVNGGFENGTLTGWQVLCLGNDCGTKGSNITQSDCHTVFCENYWQLLIQANNKDWIAAIDLRLFIMPTSKKQ</sequence>
<dbReference type="Proteomes" id="UP000663864">
    <property type="component" value="Unassembled WGS sequence"/>
</dbReference>
<evidence type="ECO:0008006" key="4">
    <source>
        <dbReference type="Google" id="ProtNLM"/>
    </source>
</evidence>
<proteinExistence type="predicted"/>
<evidence type="ECO:0000313" key="2">
    <source>
        <dbReference type="EMBL" id="CAF1346661.1"/>
    </source>
</evidence>
<organism evidence="2 3">
    <name type="scientific">Rotaria sordida</name>
    <dbReference type="NCBI Taxonomy" id="392033"/>
    <lineage>
        <taxon>Eukaryota</taxon>
        <taxon>Metazoa</taxon>
        <taxon>Spiralia</taxon>
        <taxon>Gnathifera</taxon>
        <taxon>Rotifera</taxon>
        <taxon>Eurotatoria</taxon>
        <taxon>Bdelloidea</taxon>
        <taxon>Philodinida</taxon>
        <taxon>Philodinidae</taxon>
        <taxon>Rotaria</taxon>
    </lineage>
</organism>
<reference evidence="2" key="1">
    <citation type="submission" date="2021-02" db="EMBL/GenBank/DDBJ databases">
        <authorList>
            <person name="Nowell W R."/>
        </authorList>
    </citation>
    <scope>NUCLEOTIDE SEQUENCE</scope>
</reference>
<evidence type="ECO:0000313" key="3">
    <source>
        <dbReference type="Proteomes" id="UP000663864"/>
    </source>
</evidence>
<name>A0A815GY32_9BILA</name>
<evidence type="ECO:0000256" key="1">
    <source>
        <dbReference type="SAM" id="SignalP"/>
    </source>
</evidence>
<keyword evidence="1" id="KW-0732">Signal</keyword>
<protein>
    <recommendedName>
        <fullName evidence="4">Apple domain-containing protein</fullName>
    </recommendedName>
</protein>
<feature type="chain" id="PRO_5033002989" description="Apple domain-containing protein" evidence="1">
    <location>
        <begin position="19"/>
        <end position="264"/>
    </location>
</feature>
<accession>A0A815GY32</accession>
<feature type="signal peptide" evidence="1">
    <location>
        <begin position="1"/>
        <end position="18"/>
    </location>
</feature>